<feature type="region of interest" description="Disordered" evidence="1">
    <location>
        <begin position="65"/>
        <end position="101"/>
    </location>
</feature>
<dbReference type="Proteomes" id="UP000306102">
    <property type="component" value="Unassembled WGS sequence"/>
</dbReference>
<dbReference type="AlphaFoldDB" id="A0A4S4DUM4"/>
<feature type="compositionally biased region" description="Polar residues" evidence="1">
    <location>
        <begin position="68"/>
        <end position="87"/>
    </location>
</feature>
<dbReference type="EMBL" id="SDRB02010431">
    <property type="protein sequence ID" value="THG06455.1"/>
    <property type="molecule type" value="Genomic_DNA"/>
</dbReference>
<evidence type="ECO:0000256" key="1">
    <source>
        <dbReference type="SAM" id="MobiDB-lite"/>
    </source>
</evidence>
<accession>A0A4S4DUM4</accession>
<evidence type="ECO:0000313" key="4">
    <source>
        <dbReference type="Proteomes" id="UP000306102"/>
    </source>
</evidence>
<keyword evidence="2" id="KW-0732">Signal</keyword>
<feature type="chain" id="PRO_5020404683" evidence="2">
    <location>
        <begin position="33"/>
        <end position="149"/>
    </location>
</feature>
<name>A0A4S4DUM4_CAMSN</name>
<evidence type="ECO:0000256" key="2">
    <source>
        <dbReference type="SAM" id="SignalP"/>
    </source>
</evidence>
<feature type="signal peptide" evidence="2">
    <location>
        <begin position="1"/>
        <end position="32"/>
    </location>
</feature>
<protein>
    <submittedName>
        <fullName evidence="3">Uncharacterized protein</fullName>
    </submittedName>
</protein>
<keyword evidence="4" id="KW-1185">Reference proteome</keyword>
<proteinExistence type="predicted"/>
<gene>
    <name evidence="3" type="ORF">TEA_029099</name>
</gene>
<sequence length="149" mass="16272">MDYKARTGSRSLFLHLLLLLLLLASSSSSTTAQSDDIGYVHGDAEAGLDEVDFTFTTTTITMVHKEGSLTTTTSPGDQEASVENGTLGNKEGDQQPSEGNYKQCPAEFQCQCPAVCECPDSKSFNQIKDDLAPFIRQQFRELLKKALDN</sequence>
<reference evidence="3 4" key="1">
    <citation type="journal article" date="2018" name="Proc. Natl. Acad. Sci. U.S.A.">
        <title>Draft genome sequence of Camellia sinensis var. sinensis provides insights into the evolution of the tea genome and tea quality.</title>
        <authorList>
            <person name="Wei C."/>
            <person name="Yang H."/>
            <person name="Wang S."/>
            <person name="Zhao J."/>
            <person name="Liu C."/>
            <person name="Gao L."/>
            <person name="Xia E."/>
            <person name="Lu Y."/>
            <person name="Tai Y."/>
            <person name="She G."/>
            <person name="Sun J."/>
            <person name="Cao H."/>
            <person name="Tong W."/>
            <person name="Gao Q."/>
            <person name="Li Y."/>
            <person name="Deng W."/>
            <person name="Jiang X."/>
            <person name="Wang W."/>
            <person name="Chen Q."/>
            <person name="Zhang S."/>
            <person name="Li H."/>
            <person name="Wu J."/>
            <person name="Wang P."/>
            <person name="Li P."/>
            <person name="Shi C."/>
            <person name="Zheng F."/>
            <person name="Jian J."/>
            <person name="Huang B."/>
            <person name="Shan D."/>
            <person name="Shi M."/>
            <person name="Fang C."/>
            <person name="Yue Y."/>
            <person name="Li F."/>
            <person name="Li D."/>
            <person name="Wei S."/>
            <person name="Han B."/>
            <person name="Jiang C."/>
            <person name="Yin Y."/>
            <person name="Xia T."/>
            <person name="Zhang Z."/>
            <person name="Bennetzen J.L."/>
            <person name="Zhao S."/>
            <person name="Wan X."/>
        </authorList>
    </citation>
    <scope>NUCLEOTIDE SEQUENCE [LARGE SCALE GENOMIC DNA]</scope>
    <source>
        <strain evidence="4">cv. Shuchazao</strain>
        <tissue evidence="3">Leaf</tissue>
    </source>
</reference>
<comment type="caution">
    <text evidence="3">The sequence shown here is derived from an EMBL/GenBank/DDBJ whole genome shotgun (WGS) entry which is preliminary data.</text>
</comment>
<evidence type="ECO:0000313" key="3">
    <source>
        <dbReference type="EMBL" id="THG06455.1"/>
    </source>
</evidence>
<organism evidence="3 4">
    <name type="scientific">Camellia sinensis var. sinensis</name>
    <name type="common">China tea</name>
    <dbReference type="NCBI Taxonomy" id="542762"/>
    <lineage>
        <taxon>Eukaryota</taxon>
        <taxon>Viridiplantae</taxon>
        <taxon>Streptophyta</taxon>
        <taxon>Embryophyta</taxon>
        <taxon>Tracheophyta</taxon>
        <taxon>Spermatophyta</taxon>
        <taxon>Magnoliopsida</taxon>
        <taxon>eudicotyledons</taxon>
        <taxon>Gunneridae</taxon>
        <taxon>Pentapetalae</taxon>
        <taxon>asterids</taxon>
        <taxon>Ericales</taxon>
        <taxon>Theaceae</taxon>
        <taxon>Camellia</taxon>
    </lineage>
</organism>